<keyword evidence="2" id="KW-1185">Reference proteome</keyword>
<accession>A0ABD3I6W9</accession>
<dbReference type="EMBL" id="JBJQOH010000002">
    <property type="protein sequence ID" value="KAL3697354.1"/>
    <property type="molecule type" value="Genomic_DNA"/>
</dbReference>
<sequence length="183" mass="21612">MEGETLKEWVEREEREKAEKEHETMVLMCNLMYKMDLLGHGVIKWIHPNKTFRVYLERLWKEQINRDILLRMLRCCCEVMLLLIPTFRGVVVDITCEKKYMLENTQGRFTQRRMMDTVIRWFCDGLPNKCHIFIQEKLRDTGVPVQKPFRPSTIVNKHCFGGDELKICFTGKGELADSPLEAG</sequence>
<gene>
    <name evidence="1" type="ORF">R1sor_011430</name>
</gene>
<dbReference type="AlphaFoldDB" id="A0ABD3I6W9"/>
<evidence type="ECO:0000313" key="1">
    <source>
        <dbReference type="EMBL" id="KAL3697354.1"/>
    </source>
</evidence>
<proteinExistence type="predicted"/>
<protein>
    <submittedName>
        <fullName evidence="1">Uncharacterized protein</fullName>
    </submittedName>
</protein>
<reference evidence="1 2" key="1">
    <citation type="submission" date="2024-09" db="EMBL/GenBank/DDBJ databases">
        <title>Chromosome-scale assembly of Riccia sorocarpa.</title>
        <authorList>
            <person name="Paukszto L."/>
        </authorList>
    </citation>
    <scope>NUCLEOTIDE SEQUENCE [LARGE SCALE GENOMIC DNA]</scope>
    <source>
        <strain evidence="1">LP-2024</strain>
        <tissue evidence="1">Aerial parts of the thallus</tissue>
    </source>
</reference>
<organism evidence="1 2">
    <name type="scientific">Riccia sorocarpa</name>
    <dbReference type="NCBI Taxonomy" id="122646"/>
    <lineage>
        <taxon>Eukaryota</taxon>
        <taxon>Viridiplantae</taxon>
        <taxon>Streptophyta</taxon>
        <taxon>Embryophyta</taxon>
        <taxon>Marchantiophyta</taxon>
        <taxon>Marchantiopsida</taxon>
        <taxon>Marchantiidae</taxon>
        <taxon>Marchantiales</taxon>
        <taxon>Ricciaceae</taxon>
        <taxon>Riccia</taxon>
    </lineage>
</organism>
<name>A0ABD3I6W9_9MARC</name>
<comment type="caution">
    <text evidence="1">The sequence shown here is derived from an EMBL/GenBank/DDBJ whole genome shotgun (WGS) entry which is preliminary data.</text>
</comment>
<evidence type="ECO:0000313" key="2">
    <source>
        <dbReference type="Proteomes" id="UP001633002"/>
    </source>
</evidence>
<dbReference type="Proteomes" id="UP001633002">
    <property type="component" value="Unassembled WGS sequence"/>
</dbReference>